<dbReference type="AlphaFoldDB" id="A0A6C0JGS7"/>
<protein>
    <submittedName>
        <fullName evidence="1">Uncharacterized protein</fullName>
    </submittedName>
</protein>
<sequence length="85" mass="9603">MDPMDEATERQQIKFAVQTVSFAIEDALKAGKTHLFYSEIVDGDYQPRPCVLKKHVLNVVISLQRKYRGVAVVSRTPGGIVWDKI</sequence>
<accession>A0A6C0JGS7</accession>
<organism evidence="1">
    <name type="scientific">viral metagenome</name>
    <dbReference type="NCBI Taxonomy" id="1070528"/>
    <lineage>
        <taxon>unclassified sequences</taxon>
        <taxon>metagenomes</taxon>
        <taxon>organismal metagenomes</taxon>
    </lineage>
</organism>
<evidence type="ECO:0000313" key="1">
    <source>
        <dbReference type="EMBL" id="QHU04593.1"/>
    </source>
</evidence>
<proteinExistence type="predicted"/>
<name>A0A6C0JGS7_9ZZZZ</name>
<reference evidence="1" key="1">
    <citation type="journal article" date="2020" name="Nature">
        <title>Giant virus diversity and host interactions through global metagenomics.</title>
        <authorList>
            <person name="Schulz F."/>
            <person name="Roux S."/>
            <person name="Paez-Espino D."/>
            <person name="Jungbluth S."/>
            <person name="Walsh D.A."/>
            <person name="Denef V.J."/>
            <person name="McMahon K.D."/>
            <person name="Konstantinidis K.T."/>
            <person name="Eloe-Fadrosh E.A."/>
            <person name="Kyrpides N.C."/>
            <person name="Woyke T."/>
        </authorList>
    </citation>
    <scope>NUCLEOTIDE SEQUENCE</scope>
    <source>
        <strain evidence="1">GVMAG-M-3300027708-51</strain>
    </source>
</reference>
<dbReference type="EMBL" id="MN740401">
    <property type="protein sequence ID" value="QHU04593.1"/>
    <property type="molecule type" value="Genomic_DNA"/>
</dbReference>